<keyword evidence="2" id="KW-1185">Reference proteome</keyword>
<evidence type="ECO:0000313" key="1">
    <source>
        <dbReference type="EMBL" id="QCI85651.1"/>
    </source>
</evidence>
<reference evidence="1 2" key="1">
    <citation type="submission" date="2019-04" db="EMBL/GenBank/DDBJ databases">
        <title>Vagococcus sp. nov., isolated from faeces of yaks (Bos grunniens).</title>
        <authorList>
            <person name="Ge Y."/>
        </authorList>
    </citation>
    <scope>NUCLEOTIDE SEQUENCE [LARGE SCALE GENOMIC DNA]</scope>
    <source>
        <strain evidence="1 2">MN-17</strain>
    </source>
</reference>
<sequence>MTKQERLAFVNERLGKEHVVIRTKTPQSMKQLLEQPFIKEDLVVINQLSDPPYLECYLSSESLEALHSFLLDKQSFTSEEISIAVKTNGLSNLYPL</sequence>
<dbReference type="EMBL" id="CP039712">
    <property type="protein sequence ID" value="QCI85651.1"/>
    <property type="molecule type" value="Genomic_DNA"/>
</dbReference>
<dbReference type="Proteomes" id="UP000298615">
    <property type="component" value="Chromosome"/>
</dbReference>
<organism evidence="1 2">
    <name type="scientific">Vagococcus zengguangii</name>
    <dbReference type="NCBI Taxonomy" id="2571750"/>
    <lineage>
        <taxon>Bacteria</taxon>
        <taxon>Bacillati</taxon>
        <taxon>Bacillota</taxon>
        <taxon>Bacilli</taxon>
        <taxon>Lactobacillales</taxon>
        <taxon>Enterococcaceae</taxon>
        <taxon>Vagococcus</taxon>
    </lineage>
</organism>
<gene>
    <name evidence="1" type="ORF">FA707_01110</name>
</gene>
<accession>A0A4D7CT93</accession>
<proteinExistence type="predicted"/>
<name>A0A4D7CT93_9ENTE</name>
<dbReference type="OrthoDB" id="9950448at2"/>
<dbReference type="KEGG" id="vao:FA707_01110"/>
<dbReference type="RefSeq" id="WP_136952497.1">
    <property type="nucleotide sequence ID" value="NZ_CP039712.1"/>
</dbReference>
<evidence type="ECO:0000313" key="2">
    <source>
        <dbReference type="Proteomes" id="UP000298615"/>
    </source>
</evidence>
<protein>
    <submittedName>
        <fullName evidence="1">Uncharacterized protein</fullName>
    </submittedName>
</protein>
<dbReference type="AlphaFoldDB" id="A0A4D7CT93"/>